<evidence type="ECO:0000313" key="1">
    <source>
        <dbReference type="EMBL" id="KAF2820912.1"/>
    </source>
</evidence>
<feature type="non-terminal residue" evidence="1">
    <location>
        <position position="1"/>
    </location>
</feature>
<evidence type="ECO:0000313" key="2">
    <source>
        <dbReference type="Proteomes" id="UP000799424"/>
    </source>
</evidence>
<dbReference type="AlphaFoldDB" id="A0A6A6ZIH3"/>
<gene>
    <name evidence="1" type="ORF">CC86DRAFT_304094</name>
</gene>
<protein>
    <submittedName>
        <fullName evidence="1">Uncharacterized protein</fullName>
    </submittedName>
</protein>
<proteinExistence type="predicted"/>
<organism evidence="1 2">
    <name type="scientific">Ophiobolus disseminans</name>
    <dbReference type="NCBI Taxonomy" id="1469910"/>
    <lineage>
        <taxon>Eukaryota</taxon>
        <taxon>Fungi</taxon>
        <taxon>Dikarya</taxon>
        <taxon>Ascomycota</taxon>
        <taxon>Pezizomycotina</taxon>
        <taxon>Dothideomycetes</taxon>
        <taxon>Pleosporomycetidae</taxon>
        <taxon>Pleosporales</taxon>
        <taxon>Pleosporineae</taxon>
        <taxon>Phaeosphaeriaceae</taxon>
        <taxon>Ophiobolus</taxon>
    </lineage>
</organism>
<dbReference type="InterPro" id="IPR038883">
    <property type="entry name" value="AN11006-like"/>
</dbReference>
<reference evidence="1" key="1">
    <citation type="journal article" date="2020" name="Stud. Mycol.">
        <title>101 Dothideomycetes genomes: a test case for predicting lifestyles and emergence of pathogens.</title>
        <authorList>
            <person name="Haridas S."/>
            <person name="Albert R."/>
            <person name="Binder M."/>
            <person name="Bloem J."/>
            <person name="Labutti K."/>
            <person name="Salamov A."/>
            <person name="Andreopoulos B."/>
            <person name="Baker S."/>
            <person name="Barry K."/>
            <person name="Bills G."/>
            <person name="Bluhm B."/>
            <person name="Cannon C."/>
            <person name="Castanera R."/>
            <person name="Culley D."/>
            <person name="Daum C."/>
            <person name="Ezra D."/>
            <person name="Gonzalez J."/>
            <person name="Henrissat B."/>
            <person name="Kuo A."/>
            <person name="Liang C."/>
            <person name="Lipzen A."/>
            <person name="Lutzoni F."/>
            <person name="Magnuson J."/>
            <person name="Mondo S."/>
            <person name="Nolan M."/>
            <person name="Ohm R."/>
            <person name="Pangilinan J."/>
            <person name="Park H.-J."/>
            <person name="Ramirez L."/>
            <person name="Alfaro M."/>
            <person name="Sun H."/>
            <person name="Tritt A."/>
            <person name="Yoshinaga Y."/>
            <person name="Zwiers L.-H."/>
            <person name="Turgeon B."/>
            <person name="Goodwin S."/>
            <person name="Spatafora J."/>
            <person name="Crous P."/>
            <person name="Grigoriev I."/>
        </authorList>
    </citation>
    <scope>NUCLEOTIDE SEQUENCE</scope>
    <source>
        <strain evidence="1">CBS 113818</strain>
    </source>
</reference>
<dbReference type="PANTHER" id="PTHR42085:SF2">
    <property type="entry name" value="F-BOX DOMAIN-CONTAINING PROTEIN"/>
    <property type="match status" value="1"/>
</dbReference>
<sequence>PGTIPMFFKLPTEIRDRIYTFALVRGRWNIQNVTSFDTVNLPGGIGDLGGFYFPLSRGLEVLLVNRQMRQEALPLAYRTTSFHLDDLDDLLKLLIAVGDSGRQNIESAYFPWESRSDLERKWDETPDADDHSLQLPNLHVAECVKLLEQCRRLRFIRLYIEHNLMDAVDPEVFKTDPGI</sequence>
<accession>A0A6A6ZIH3</accession>
<dbReference type="PANTHER" id="PTHR42085">
    <property type="entry name" value="F-BOX DOMAIN-CONTAINING PROTEIN"/>
    <property type="match status" value="1"/>
</dbReference>
<dbReference type="OrthoDB" id="5413827at2759"/>
<dbReference type="EMBL" id="MU006239">
    <property type="protein sequence ID" value="KAF2820912.1"/>
    <property type="molecule type" value="Genomic_DNA"/>
</dbReference>
<keyword evidence="2" id="KW-1185">Reference proteome</keyword>
<name>A0A6A6ZIH3_9PLEO</name>
<dbReference type="Proteomes" id="UP000799424">
    <property type="component" value="Unassembled WGS sequence"/>
</dbReference>